<comment type="catalytic activity">
    <reaction evidence="4">
        <text>N(1)-(5-phospho-beta-D-ribosyl)glycinamide + (6R)-10-formyltetrahydrofolate = N(2)-formyl-N(1)-(5-phospho-beta-D-ribosyl)glycinamide + (6S)-5,6,7,8-tetrahydrofolate + H(+)</text>
        <dbReference type="Rhea" id="RHEA:15053"/>
        <dbReference type="ChEBI" id="CHEBI:15378"/>
        <dbReference type="ChEBI" id="CHEBI:57453"/>
        <dbReference type="ChEBI" id="CHEBI:143788"/>
        <dbReference type="ChEBI" id="CHEBI:147286"/>
        <dbReference type="ChEBI" id="CHEBI:195366"/>
        <dbReference type="EC" id="2.1.2.2"/>
    </reaction>
</comment>
<organism evidence="6 7">
    <name type="scientific">Dokdonia ponticola</name>
    <dbReference type="NCBI Taxonomy" id="2041041"/>
    <lineage>
        <taxon>Bacteria</taxon>
        <taxon>Pseudomonadati</taxon>
        <taxon>Bacteroidota</taxon>
        <taxon>Flavobacteriia</taxon>
        <taxon>Flavobacteriales</taxon>
        <taxon>Flavobacteriaceae</taxon>
        <taxon>Dokdonia</taxon>
    </lineage>
</organism>
<comment type="pathway">
    <text evidence="1 4">Purine metabolism; IMP biosynthesis via de novo pathway; N(2)-formyl-N(1)-(5-phospho-D-ribosyl)glycinamide from N(1)-(5-phospho-D-ribosyl)glycinamide (10-formyl THF route): step 1/1.</text>
</comment>
<dbReference type="PANTHER" id="PTHR43369">
    <property type="entry name" value="PHOSPHORIBOSYLGLYCINAMIDE FORMYLTRANSFERASE"/>
    <property type="match status" value="1"/>
</dbReference>
<evidence type="ECO:0000259" key="5">
    <source>
        <dbReference type="Pfam" id="PF00551"/>
    </source>
</evidence>
<evidence type="ECO:0000313" key="7">
    <source>
        <dbReference type="Proteomes" id="UP001596043"/>
    </source>
</evidence>
<evidence type="ECO:0000256" key="1">
    <source>
        <dbReference type="ARBA" id="ARBA00005054"/>
    </source>
</evidence>
<feature type="binding site" evidence="4">
    <location>
        <begin position="12"/>
        <end position="14"/>
    </location>
    <ligand>
        <name>N(1)-(5-phospho-beta-D-ribosyl)glycinamide</name>
        <dbReference type="ChEBI" id="CHEBI:143788"/>
    </ligand>
</feature>
<dbReference type="Proteomes" id="UP001596043">
    <property type="component" value="Unassembled WGS sequence"/>
</dbReference>
<reference evidence="7" key="1">
    <citation type="journal article" date="2019" name="Int. J. Syst. Evol. Microbiol.">
        <title>The Global Catalogue of Microorganisms (GCM) 10K type strain sequencing project: providing services to taxonomists for standard genome sequencing and annotation.</title>
        <authorList>
            <consortium name="The Broad Institute Genomics Platform"/>
            <consortium name="The Broad Institute Genome Sequencing Center for Infectious Disease"/>
            <person name="Wu L."/>
            <person name="Ma J."/>
        </authorList>
    </citation>
    <scope>NUCLEOTIDE SEQUENCE [LARGE SCALE GENOMIC DNA]</scope>
    <source>
        <strain evidence="7">YJ-61-S</strain>
    </source>
</reference>
<dbReference type="CDD" id="cd08645">
    <property type="entry name" value="FMT_core_GART"/>
    <property type="match status" value="1"/>
</dbReference>
<dbReference type="EC" id="2.1.2.2" evidence="4"/>
<evidence type="ECO:0000256" key="4">
    <source>
        <dbReference type="HAMAP-Rule" id="MF_01930"/>
    </source>
</evidence>
<comment type="caution">
    <text evidence="6">The sequence shown here is derived from an EMBL/GenBank/DDBJ whole genome shotgun (WGS) entry which is preliminary data.</text>
</comment>
<keyword evidence="3 4" id="KW-0658">Purine biosynthesis</keyword>
<dbReference type="RefSeq" id="WP_379977932.1">
    <property type="nucleotide sequence ID" value="NZ_JBHSFV010000003.1"/>
</dbReference>
<dbReference type="EMBL" id="JBHSFV010000003">
    <property type="protein sequence ID" value="MFC4633712.1"/>
    <property type="molecule type" value="Genomic_DNA"/>
</dbReference>
<feature type="binding site" evidence="4">
    <location>
        <position position="58"/>
    </location>
    <ligand>
        <name>(6R)-10-formyltetrahydrofolate</name>
        <dbReference type="ChEBI" id="CHEBI:195366"/>
    </ligand>
</feature>
<dbReference type="SUPFAM" id="SSF53328">
    <property type="entry name" value="Formyltransferase"/>
    <property type="match status" value="1"/>
</dbReference>
<feature type="domain" description="Formyl transferase N-terminal" evidence="5">
    <location>
        <begin position="2"/>
        <end position="188"/>
    </location>
</feature>
<evidence type="ECO:0000256" key="2">
    <source>
        <dbReference type="ARBA" id="ARBA00022679"/>
    </source>
</evidence>
<dbReference type="InterPro" id="IPR002376">
    <property type="entry name" value="Formyl_transf_N"/>
</dbReference>
<evidence type="ECO:0000313" key="6">
    <source>
        <dbReference type="EMBL" id="MFC4633712.1"/>
    </source>
</evidence>
<proteinExistence type="inferred from homology"/>
<sequence>MKRIVIFASGNGTNAQRIIDHFKGRTDAQVVQVLTNNKDAKVLERANKSKISALSFNRSALYDTDHVALLLQAIQPDLIVLAGFLWLFPEKIINLFPDQIINIHPALLPDFGGKGMYGKHVHEAVYAFAKAHKGKKTYTGITIHKVTPEYDKGTYLFQEKVVVTEEDTPETIAQKVHQLEYEHFPVVIEKMLFDKL</sequence>
<dbReference type="InterPro" id="IPR004607">
    <property type="entry name" value="GART"/>
</dbReference>
<evidence type="ECO:0000256" key="3">
    <source>
        <dbReference type="ARBA" id="ARBA00022755"/>
    </source>
</evidence>
<accession>A0ABV9HU80</accession>
<dbReference type="PANTHER" id="PTHR43369:SF2">
    <property type="entry name" value="PHOSPHORIBOSYLGLYCINAMIDE FORMYLTRANSFERASE"/>
    <property type="match status" value="1"/>
</dbReference>
<comment type="function">
    <text evidence="4">Catalyzes the transfer of a formyl group from 10-formyltetrahydrofolate to 5-phospho-ribosyl-glycinamide (GAR), producing 5-phospho-ribosyl-N-formylglycinamide (FGAR) and tetrahydrofolate.</text>
</comment>
<dbReference type="InterPro" id="IPR036477">
    <property type="entry name" value="Formyl_transf_N_sf"/>
</dbReference>
<feature type="site" description="Raises pKa of active site His" evidence="4">
    <location>
        <position position="151"/>
    </location>
</feature>
<dbReference type="GO" id="GO:0004644">
    <property type="term" value="F:phosphoribosylglycinamide formyltransferase activity"/>
    <property type="evidence" value="ECO:0007669"/>
    <property type="project" value="UniProtKB-EC"/>
</dbReference>
<dbReference type="Pfam" id="PF00551">
    <property type="entry name" value="Formyl_trans_N"/>
    <property type="match status" value="1"/>
</dbReference>
<feature type="active site" description="Proton donor" evidence="4">
    <location>
        <position position="104"/>
    </location>
</feature>
<comment type="caution">
    <text evidence="4">Lacks conserved residue(s) required for the propagation of feature annotation.</text>
</comment>
<name>A0ABV9HU80_9FLAO</name>
<feature type="binding site" evidence="4">
    <location>
        <position position="102"/>
    </location>
    <ligand>
        <name>(6R)-10-formyltetrahydrofolate</name>
        <dbReference type="ChEBI" id="CHEBI:195366"/>
    </ligand>
</feature>
<dbReference type="Gene3D" id="3.40.50.170">
    <property type="entry name" value="Formyl transferase, N-terminal domain"/>
    <property type="match status" value="1"/>
</dbReference>
<dbReference type="HAMAP" id="MF_01930">
    <property type="entry name" value="PurN"/>
    <property type="match status" value="1"/>
</dbReference>
<gene>
    <name evidence="4" type="primary">purN</name>
    <name evidence="6" type="ORF">ACFO3O_07325</name>
</gene>
<comment type="similarity">
    <text evidence="4">Belongs to the GART family.</text>
</comment>
<keyword evidence="7" id="KW-1185">Reference proteome</keyword>
<keyword evidence="2 4" id="KW-0808">Transferase</keyword>
<protein>
    <recommendedName>
        <fullName evidence="4">Phosphoribosylglycinamide formyltransferase</fullName>
        <ecNumber evidence="4">2.1.2.2</ecNumber>
    </recommendedName>
    <alternativeName>
        <fullName evidence="4">5'-phosphoribosylglycinamide transformylase</fullName>
    </alternativeName>
    <alternativeName>
        <fullName evidence="4">GAR transformylase</fullName>
        <shortName evidence="4">GART</shortName>
    </alternativeName>
</protein>